<dbReference type="GO" id="GO:0004795">
    <property type="term" value="F:threonine synthase activity"/>
    <property type="evidence" value="ECO:0007669"/>
    <property type="project" value="UniProtKB-EC"/>
</dbReference>
<evidence type="ECO:0000313" key="13">
    <source>
        <dbReference type="Proteomes" id="UP000319731"/>
    </source>
</evidence>
<dbReference type="InterPro" id="IPR001926">
    <property type="entry name" value="TrpB-like_PALP"/>
</dbReference>
<evidence type="ECO:0000256" key="3">
    <source>
        <dbReference type="ARBA" id="ARBA00005517"/>
    </source>
</evidence>
<dbReference type="Gene3D" id="3.90.1380.10">
    <property type="entry name" value="Threonine synthase, N-terminal domain"/>
    <property type="match status" value="1"/>
</dbReference>
<dbReference type="OrthoDB" id="5203861at2759"/>
<evidence type="ECO:0000256" key="6">
    <source>
        <dbReference type="ARBA" id="ARBA00022697"/>
    </source>
</evidence>
<evidence type="ECO:0000259" key="10">
    <source>
        <dbReference type="Pfam" id="PF00291"/>
    </source>
</evidence>
<dbReference type="UniPathway" id="UPA00050">
    <property type="reaction ID" value="UER00065"/>
</dbReference>
<dbReference type="Pfam" id="PF14821">
    <property type="entry name" value="Thr_synth_N"/>
    <property type="match status" value="1"/>
</dbReference>
<evidence type="ECO:0000256" key="9">
    <source>
        <dbReference type="PIRSR" id="PIRSR604450-51"/>
    </source>
</evidence>
<evidence type="ECO:0000259" key="11">
    <source>
        <dbReference type="Pfam" id="PF14821"/>
    </source>
</evidence>
<dbReference type="Proteomes" id="UP000319731">
    <property type="component" value="Unassembled WGS sequence"/>
</dbReference>
<comment type="similarity">
    <text evidence="3">Belongs to the threonine synthase family.</text>
</comment>
<evidence type="ECO:0000256" key="1">
    <source>
        <dbReference type="ARBA" id="ARBA00001933"/>
    </source>
</evidence>
<organism evidence="12 13">
    <name type="scientific">Synchytrium microbalum</name>
    <dbReference type="NCBI Taxonomy" id="1806994"/>
    <lineage>
        <taxon>Eukaryota</taxon>
        <taxon>Fungi</taxon>
        <taxon>Fungi incertae sedis</taxon>
        <taxon>Chytridiomycota</taxon>
        <taxon>Chytridiomycota incertae sedis</taxon>
        <taxon>Chytridiomycetes</taxon>
        <taxon>Synchytriales</taxon>
        <taxon>Synchytriaceae</taxon>
        <taxon>Synchytrium</taxon>
    </lineage>
</organism>
<dbReference type="InterPro" id="IPR004450">
    <property type="entry name" value="Thr_synthase-like"/>
</dbReference>
<keyword evidence="6" id="KW-0791">Threonine biosynthesis</keyword>
<feature type="domain" description="Tryptophan synthase beta chain-like PALP" evidence="10">
    <location>
        <begin position="93"/>
        <end position="348"/>
    </location>
</feature>
<gene>
    <name evidence="12" type="ORF">SmJEL517_g01779</name>
</gene>
<feature type="modified residue" description="N6-(pyridoxal phosphate)lysine" evidence="9">
    <location>
        <position position="120"/>
    </location>
</feature>
<dbReference type="InterPro" id="IPR037158">
    <property type="entry name" value="Thr_synth_N_sf"/>
</dbReference>
<reference evidence="12 13" key="1">
    <citation type="journal article" date="2019" name="Sci. Rep.">
        <title>Comparative genomics of chytrid fungi reveal insights into the obligate biotrophic and pathogenic lifestyle of Synchytrium endobioticum.</title>
        <authorList>
            <person name="van de Vossenberg B.T.L.H."/>
            <person name="Warris S."/>
            <person name="Nguyen H.D.T."/>
            <person name="van Gent-Pelzer M.P.E."/>
            <person name="Joly D.L."/>
            <person name="van de Geest H.C."/>
            <person name="Bonants P.J.M."/>
            <person name="Smith D.S."/>
            <person name="Levesque C.A."/>
            <person name="van der Lee T.A.J."/>
        </authorList>
    </citation>
    <scope>NUCLEOTIDE SEQUENCE [LARGE SCALE GENOMIC DNA]</scope>
    <source>
        <strain evidence="12 13">JEL517</strain>
    </source>
</reference>
<accession>A0A507C8S0</accession>
<dbReference type="Pfam" id="PF24857">
    <property type="entry name" value="THR4_C"/>
    <property type="match status" value="1"/>
</dbReference>
<dbReference type="InterPro" id="IPR029144">
    <property type="entry name" value="Thr_synth_N"/>
</dbReference>
<dbReference type="Pfam" id="PF00291">
    <property type="entry name" value="PALP"/>
    <property type="match status" value="1"/>
</dbReference>
<keyword evidence="5" id="KW-0028">Amino-acid biosynthesis</keyword>
<dbReference type="NCBIfam" id="TIGR00260">
    <property type="entry name" value="thrC"/>
    <property type="match status" value="1"/>
</dbReference>
<evidence type="ECO:0000256" key="5">
    <source>
        <dbReference type="ARBA" id="ARBA00022605"/>
    </source>
</evidence>
<dbReference type="GO" id="GO:0030170">
    <property type="term" value="F:pyridoxal phosphate binding"/>
    <property type="evidence" value="ECO:0007669"/>
    <property type="project" value="InterPro"/>
</dbReference>
<feature type="domain" description="Threonine synthase N-terminal" evidence="11">
    <location>
        <begin position="2"/>
        <end position="83"/>
    </location>
</feature>
<dbReference type="STRING" id="1806994.A0A507C8S0"/>
<dbReference type="PROSITE" id="PS00165">
    <property type="entry name" value="DEHYDRATASE_SER_THR"/>
    <property type="match status" value="1"/>
</dbReference>
<dbReference type="AlphaFoldDB" id="A0A507C8S0"/>
<dbReference type="FunFam" id="3.40.50.1100:FF:000024">
    <property type="entry name" value="Probable threonine synthase"/>
    <property type="match status" value="1"/>
</dbReference>
<sequence length="560" mass="60551">MRFKSTRASSSSSTISFEEAVFEGLAPDGGLYVPDTIPQLPLATILSWHSLPFAHIAYNILSLYISSDEIPAADLRKLLETSFGTFSHPDVVPLVELPVVQNRRDMYALELFHGPTFAFKDVALQVLGNLFEYFLVRQAAKGGKSSGNSKKSTPPHITVVGATSGDTGGAAIYGLRGKKAVEVIILHPHNRVSPIQELQMTTVQDANVHNVAVEGTFDDCQEIVKNLFGDLEFKEKYHLAAINSINAARILAQIIYYFTSYLALVKRTGVIIDSNGKVVKGELPKVQYSVPTGNFGDILAGYYALRMGLPIHRLIIATNENDILTRFFESGSYARNAPSDSNSSNSASSEVRQTLSPAMDILVSSNFERLLWYLARGDEASNTTSSRVSATDDTRASSKVAGWMNELKSQGHFSVSSSELSLGKKTFDAVRASNPQTAATIRAYNEAGYLLDPHSAVGVHAAHQINPSSGTGRVYTVCLAPAHPGKFPETVEEAINTSSSNKKVSFETFAPQPLKDLRGKTKRVVVIKTGGLGKVAVASGTPQIKALVERIGKLQNSGKL</sequence>
<dbReference type="EMBL" id="QEAO01000006">
    <property type="protein sequence ID" value="TPX36022.1"/>
    <property type="molecule type" value="Genomic_DNA"/>
</dbReference>
<dbReference type="InterPro" id="IPR000634">
    <property type="entry name" value="Ser/Thr_deHydtase_PyrdxlP-BS"/>
</dbReference>
<dbReference type="EC" id="4.2.3.1" evidence="4"/>
<dbReference type="SUPFAM" id="SSF53686">
    <property type="entry name" value="Tryptophan synthase beta subunit-like PLP-dependent enzymes"/>
    <property type="match status" value="1"/>
</dbReference>
<evidence type="ECO:0000256" key="8">
    <source>
        <dbReference type="ARBA" id="ARBA00023239"/>
    </source>
</evidence>
<dbReference type="PANTHER" id="PTHR42690:SF1">
    <property type="entry name" value="THREONINE SYNTHASE-LIKE 2"/>
    <property type="match status" value="1"/>
</dbReference>
<name>A0A507C8S0_9FUNG</name>
<evidence type="ECO:0000313" key="12">
    <source>
        <dbReference type="EMBL" id="TPX36022.1"/>
    </source>
</evidence>
<dbReference type="CDD" id="cd01560">
    <property type="entry name" value="Thr-synth_2"/>
    <property type="match status" value="1"/>
</dbReference>
<keyword evidence="8" id="KW-0456">Lyase</keyword>
<evidence type="ECO:0000256" key="7">
    <source>
        <dbReference type="ARBA" id="ARBA00022898"/>
    </source>
</evidence>
<protein>
    <recommendedName>
        <fullName evidence="4">threonine synthase</fullName>
        <ecNumber evidence="4">4.2.3.1</ecNumber>
    </recommendedName>
</protein>
<evidence type="ECO:0000256" key="2">
    <source>
        <dbReference type="ARBA" id="ARBA00004979"/>
    </source>
</evidence>
<comment type="pathway">
    <text evidence="2">Amino-acid biosynthesis; L-threonine biosynthesis; L-threonine from L-aspartate: step 5/5.</text>
</comment>
<comment type="caution">
    <text evidence="12">The sequence shown here is derived from an EMBL/GenBank/DDBJ whole genome shotgun (WGS) entry which is preliminary data.</text>
</comment>
<keyword evidence="13" id="KW-1185">Reference proteome</keyword>
<proteinExistence type="inferred from homology"/>
<dbReference type="InterPro" id="IPR036052">
    <property type="entry name" value="TrpB-like_PALP_sf"/>
</dbReference>
<dbReference type="FunFam" id="3.90.1380.10:FF:000003">
    <property type="entry name" value="THR4p Threonine synthase"/>
    <property type="match status" value="1"/>
</dbReference>
<dbReference type="GeneID" id="42003004"/>
<dbReference type="RefSeq" id="XP_031026407.1">
    <property type="nucleotide sequence ID" value="XM_031167707.1"/>
</dbReference>
<keyword evidence="7 9" id="KW-0663">Pyridoxal phosphate</keyword>
<dbReference type="Gene3D" id="3.40.50.1100">
    <property type="match status" value="2"/>
</dbReference>
<dbReference type="InterPro" id="IPR051166">
    <property type="entry name" value="Threonine_Synthase"/>
</dbReference>
<evidence type="ECO:0000256" key="4">
    <source>
        <dbReference type="ARBA" id="ARBA00013028"/>
    </source>
</evidence>
<comment type="cofactor">
    <cofactor evidence="1 9">
        <name>pyridoxal 5'-phosphate</name>
        <dbReference type="ChEBI" id="CHEBI:597326"/>
    </cofactor>
</comment>
<dbReference type="PANTHER" id="PTHR42690">
    <property type="entry name" value="THREONINE SYNTHASE FAMILY MEMBER"/>
    <property type="match status" value="1"/>
</dbReference>
<dbReference type="GO" id="GO:0009088">
    <property type="term" value="P:threonine biosynthetic process"/>
    <property type="evidence" value="ECO:0007669"/>
    <property type="project" value="UniProtKB-UniPathway"/>
</dbReference>